<dbReference type="RefSeq" id="XP_055870943.1">
    <property type="nucleotide sequence ID" value="XM_056014968.1"/>
</dbReference>
<dbReference type="InterPro" id="IPR038538">
    <property type="entry name" value="MTERF_sf"/>
</dbReference>
<dbReference type="RefSeq" id="XP_055870944.1">
    <property type="nucleotide sequence ID" value="XM_056014969.1"/>
</dbReference>
<dbReference type="InterPro" id="IPR003690">
    <property type="entry name" value="MTERF"/>
</dbReference>
<dbReference type="AlphaFoldDB" id="A0A9W2Z7N5"/>
<keyword evidence="3" id="KW-1185">Reference proteome</keyword>
<dbReference type="GeneID" id="106074712"/>
<organism evidence="3 4">
    <name type="scientific">Biomphalaria glabrata</name>
    <name type="common">Bloodfluke planorb</name>
    <name type="synonym">Freshwater snail</name>
    <dbReference type="NCBI Taxonomy" id="6526"/>
    <lineage>
        <taxon>Eukaryota</taxon>
        <taxon>Metazoa</taxon>
        <taxon>Spiralia</taxon>
        <taxon>Lophotrochozoa</taxon>
        <taxon>Mollusca</taxon>
        <taxon>Gastropoda</taxon>
        <taxon>Heterobranchia</taxon>
        <taxon>Euthyneura</taxon>
        <taxon>Panpulmonata</taxon>
        <taxon>Hygrophila</taxon>
        <taxon>Lymnaeoidea</taxon>
        <taxon>Planorbidae</taxon>
        <taxon>Biomphalaria</taxon>
    </lineage>
</organism>
<dbReference type="GO" id="GO:0061668">
    <property type="term" value="P:mitochondrial ribosome assembly"/>
    <property type="evidence" value="ECO:0007669"/>
    <property type="project" value="TreeGrafter"/>
</dbReference>
<evidence type="ECO:0000313" key="4">
    <source>
        <dbReference type="RefSeq" id="XP_055870942.1"/>
    </source>
</evidence>
<keyword evidence="2" id="KW-0809">Transit peptide</keyword>
<accession>A0A9W2Z7N5</accession>
<dbReference type="Gene3D" id="1.25.70.10">
    <property type="entry name" value="Transcription termination factor 3, mitochondrial"/>
    <property type="match status" value="1"/>
</dbReference>
<evidence type="ECO:0000313" key="3">
    <source>
        <dbReference type="Proteomes" id="UP001165740"/>
    </source>
</evidence>
<evidence type="ECO:0000313" key="5">
    <source>
        <dbReference type="RefSeq" id="XP_055870943.1"/>
    </source>
</evidence>
<gene>
    <name evidence="4 5 6" type="primary">LOC106074712</name>
</gene>
<comment type="similarity">
    <text evidence="1">Belongs to the mTERF family.</text>
</comment>
<evidence type="ECO:0000256" key="1">
    <source>
        <dbReference type="ARBA" id="ARBA00007692"/>
    </source>
</evidence>
<dbReference type="PANTHER" id="PTHR13068:SF112">
    <property type="entry name" value="TRANSCRIPTION TERMINATION FACTOR 3, MITOCHONDRIAL"/>
    <property type="match status" value="1"/>
</dbReference>
<dbReference type="OMA" id="VFNTRVF"/>
<dbReference type="SMART" id="SM00733">
    <property type="entry name" value="Mterf"/>
    <property type="match status" value="5"/>
</dbReference>
<dbReference type="GO" id="GO:0005739">
    <property type="term" value="C:mitochondrion"/>
    <property type="evidence" value="ECO:0007669"/>
    <property type="project" value="TreeGrafter"/>
</dbReference>
<name>A0A9W2Z7N5_BIOGL</name>
<evidence type="ECO:0000256" key="2">
    <source>
        <dbReference type="ARBA" id="ARBA00022946"/>
    </source>
</evidence>
<dbReference type="RefSeq" id="XP_055870942.1">
    <property type="nucleotide sequence ID" value="XM_056014967.1"/>
</dbReference>
<proteinExistence type="inferred from homology"/>
<evidence type="ECO:0000313" key="6">
    <source>
        <dbReference type="RefSeq" id="XP_055870944.1"/>
    </source>
</evidence>
<dbReference type="OrthoDB" id="637682at2759"/>
<dbReference type="Pfam" id="PF02536">
    <property type="entry name" value="mTERF"/>
    <property type="match status" value="1"/>
</dbReference>
<dbReference type="GO" id="GO:0003676">
    <property type="term" value="F:nucleic acid binding"/>
    <property type="evidence" value="ECO:0007669"/>
    <property type="project" value="InterPro"/>
</dbReference>
<dbReference type="GO" id="GO:0006390">
    <property type="term" value="P:mitochondrial transcription"/>
    <property type="evidence" value="ECO:0007669"/>
    <property type="project" value="TreeGrafter"/>
</dbReference>
<protein>
    <submittedName>
        <fullName evidence="4 5">Transcription termination factor 3, mitochondrial-like</fullName>
    </submittedName>
</protein>
<sequence>MHPSLRLDKICFLKLMKSLSKGLYNEARYFSTNVTRYYLHQNHLVNLNNSSHFYHQNHFLQSCISLDKHYSNYFIICIGNISRILLFVPSHYNTNVSFVRWYRSRTRDMRQQDSNLVEAEEVDNTVSVMDRVTPNELSDLNMKQGVVSVHEKGIEPHTSSNEVQNVDEFTLPELSRTSMSLVPYVKRSLTLQKLVMLGVNLDKVQRVKEVPELLLKSDFKKDLLPLFKFLSNIKVPVKDMGKIFTENPLLFKENAQNLELRVGYMIHKKFSLKDIASMTIRCSIFLLMDPHKLDEKLGFLQNTFQLTGQEVRHVAMTYPKILPWRQELIADVRFHIKEFIGFSDSELKEIILKEPSLYMNNKNAMVKRFEYLHNTMLLDHHQVVQWPGVLSSRMFIIKTRHMFLLSLGRAQYDPCQENFVSLKALVTGTDQEFCHNVAKCDVNKFYDFCKTI</sequence>
<dbReference type="PANTHER" id="PTHR13068">
    <property type="entry name" value="CGI-12 PROTEIN-RELATED"/>
    <property type="match status" value="1"/>
</dbReference>
<dbReference type="Proteomes" id="UP001165740">
    <property type="component" value="Chromosome 17"/>
</dbReference>
<reference evidence="4 5" key="1">
    <citation type="submission" date="2025-04" db="UniProtKB">
        <authorList>
            <consortium name="RefSeq"/>
        </authorList>
    </citation>
    <scope>IDENTIFICATION</scope>
</reference>